<feature type="region of interest" description="Disordered" evidence="1">
    <location>
        <begin position="154"/>
        <end position="175"/>
    </location>
</feature>
<protein>
    <recommendedName>
        <fullName evidence="2">FAR1 domain-containing protein</fullName>
    </recommendedName>
</protein>
<evidence type="ECO:0000313" key="3">
    <source>
        <dbReference type="EMBL" id="PKI78262.1"/>
    </source>
</evidence>
<gene>
    <name evidence="3" type="ORF">CRG98_001320</name>
</gene>
<dbReference type="AlphaFoldDB" id="A0A2I0LC59"/>
<organism evidence="3 4">
    <name type="scientific">Punica granatum</name>
    <name type="common">Pomegranate</name>
    <dbReference type="NCBI Taxonomy" id="22663"/>
    <lineage>
        <taxon>Eukaryota</taxon>
        <taxon>Viridiplantae</taxon>
        <taxon>Streptophyta</taxon>
        <taxon>Embryophyta</taxon>
        <taxon>Tracheophyta</taxon>
        <taxon>Spermatophyta</taxon>
        <taxon>Magnoliopsida</taxon>
        <taxon>eudicotyledons</taxon>
        <taxon>Gunneridae</taxon>
        <taxon>Pentapetalae</taxon>
        <taxon>rosids</taxon>
        <taxon>malvids</taxon>
        <taxon>Myrtales</taxon>
        <taxon>Lythraceae</taxon>
        <taxon>Punica</taxon>
    </lineage>
</organism>
<feature type="compositionally biased region" description="Basic and acidic residues" evidence="1">
    <location>
        <begin position="161"/>
        <end position="175"/>
    </location>
</feature>
<comment type="caution">
    <text evidence="3">The sequence shown here is derived from an EMBL/GenBank/DDBJ whole genome shotgun (WGS) entry which is preliminary data.</text>
</comment>
<evidence type="ECO:0000256" key="1">
    <source>
        <dbReference type="SAM" id="MobiDB-lite"/>
    </source>
</evidence>
<reference evidence="3 4" key="1">
    <citation type="submission" date="2017-11" db="EMBL/GenBank/DDBJ databases">
        <title>De-novo sequencing of pomegranate (Punica granatum L.) genome.</title>
        <authorList>
            <person name="Akparov Z."/>
            <person name="Amiraslanov A."/>
            <person name="Hajiyeva S."/>
            <person name="Abbasov M."/>
            <person name="Kaur K."/>
            <person name="Hamwieh A."/>
            <person name="Solovyev V."/>
            <person name="Salamov A."/>
            <person name="Braich B."/>
            <person name="Kosarev P."/>
            <person name="Mahmoud A."/>
            <person name="Hajiyev E."/>
            <person name="Babayeva S."/>
            <person name="Izzatullayeva V."/>
            <person name="Mammadov A."/>
            <person name="Mammadov A."/>
            <person name="Sharifova S."/>
            <person name="Ojaghi J."/>
            <person name="Eynullazada K."/>
            <person name="Bayramov B."/>
            <person name="Abdulazimova A."/>
            <person name="Shahmuradov I."/>
        </authorList>
    </citation>
    <scope>NUCLEOTIDE SEQUENCE [LARGE SCALE GENOMIC DNA]</scope>
    <source>
        <strain evidence="4">cv. AG2017</strain>
        <tissue evidence="3">Leaf</tissue>
    </source>
</reference>
<dbReference type="Pfam" id="PF03101">
    <property type="entry name" value="FAR1"/>
    <property type="match status" value="1"/>
</dbReference>
<keyword evidence="4" id="KW-1185">Reference proteome</keyword>
<evidence type="ECO:0000313" key="4">
    <source>
        <dbReference type="Proteomes" id="UP000233551"/>
    </source>
</evidence>
<sequence>MTIICSVLRGLKISNRALVIGIHVETEATDFIVPWMVPGKSLADYTCEDMRALEFESLQQAEHFYSLYSKAKGFGYRNSTVLGDKVTGAIISTYFVCFKEGKHRKIWDELKDRKRKPSPYTRCHCEAMIHFRCVGGMNVEGEWRWNSIETATIDDTAATTEGDRTRSSKREWSAGVECERGGDGSVNASVERNAVAWETRGQLKVH</sequence>
<dbReference type="PANTHER" id="PTHR46328">
    <property type="entry name" value="FAR-RED IMPAIRED RESPONSIVE (FAR1) FAMILY PROTEIN-RELATED"/>
    <property type="match status" value="1"/>
</dbReference>
<evidence type="ECO:0000259" key="2">
    <source>
        <dbReference type="Pfam" id="PF03101"/>
    </source>
</evidence>
<dbReference type="InterPro" id="IPR004330">
    <property type="entry name" value="FAR1_DNA_bnd_dom"/>
</dbReference>
<feature type="domain" description="FAR1" evidence="2">
    <location>
        <begin position="63"/>
        <end position="147"/>
    </location>
</feature>
<dbReference type="EMBL" id="PGOL01000056">
    <property type="protein sequence ID" value="PKI78262.1"/>
    <property type="molecule type" value="Genomic_DNA"/>
</dbReference>
<name>A0A2I0LC59_PUNGR</name>
<dbReference type="PANTHER" id="PTHR46328:SF30">
    <property type="entry name" value="OS04G0641500 PROTEIN"/>
    <property type="match status" value="1"/>
</dbReference>
<proteinExistence type="predicted"/>
<dbReference type="Proteomes" id="UP000233551">
    <property type="component" value="Unassembled WGS sequence"/>
</dbReference>
<accession>A0A2I0LC59</accession>